<sequence length="332" mass="36603">MMLVHKQPPVHLPQHLNSTLNHRRHPSAPPTLIVQPTHTPGLLSLSKPTHNPSPQRPPQHKSPRPRQQQSARPALLNAAEITDKKNAVRPKKQQKPSDSAKSTPPRHGKHRQPSPPTPDHPSQAEDPFLDSSSTTFKPSIPRPKQPSRRPNNNSRPALSVQTPSKPVPVPANHRPTKSQQLSRSAPIVSHSWDHMCDDSNDESTFTPPTTPLRARPSMIASFNGPVAETHKRKARNHKRAPSDHIFAMSSDDEAASGQEDLRALLNFVRSGSAGPMVTSTPPPQRLDVRSLSPASREKFFEREAQKEVAGYFASSSFQNSPSPDDLPDPLFA</sequence>
<name>A0A8H5G279_9AGAR</name>
<protein>
    <submittedName>
        <fullName evidence="2">Uncharacterized protein</fullName>
    </submittedName>
</protein>
<dbReference type="OrthoDB" id="3226344at2759"/>
<keyword evidence="3" id="KW-1185">Reference proteome</keyword>
<dbReference type="Proteomes" id="UP000559027">
    <property type="component" value="Unassembled WGS sequence"/>
</dbReference>
<evidence type="ECO:0000313" key="2">
    <source>
        <dbReference type="EMBL" id="KAF5356996.1"/>
    </source>
</evidence>
<dbReference type="EMBL" id="JAACJO010000006">
    <property type="protein sequence ID" value="KAF5356996.1"/>
    <property type="molecule type" value="Genomic_DNA"/>
</dbReference>
<dbReference type="AlphaFoldDB" id="A0A8H5G279"/>
<comment type="caution">
    <text evidence="2">The sequence shown here is derived from an EMBL/GenBank/DDBJ whole genome shotgun (WGS) entry which is preliminary data.</text>
</comment>
<feature type="region of interest" description="Disordered" evidence="1">
    <location>
        <begin position="312"/>
        <end position="332"/>
    </location>
</feature>
<evidence type="ECO:0000256" key="1">
    <source>
        <dbReference type="SAM" id="MobiDB-lite"/>
    </source>
</evidence>
<feature type="compositionally biased region" description="Basic residues" evidence="1">
    <location>
        <begin position="230"/>
        <end position="239"/>
    </location>
</feature>
<feature type="compositionally biased region" description="Low complexity" evidence="1">
    <location>
        <begin position="320"/>
        <end position="332"/>
    </location>
</feature>
<gene>
    <name evidence="2" type="ORF">D9756_006654</name>
</gene>
<organism evidence="2 3">
    <name type="scientific">Leucocoprinus leucothites</name>
    <dbReference type="NCBI Taxonomy" id="201217"/>
    <lineage>
        <taxon>Eukaryota</taxon>
        <taxon>Fungi</taxon>
        <taxon>Dikarya</taxon>
        <taxon>Basidiomycota</taxon>
        <taxon>Agaricomycotina</taxon>
        <taxon>Agaricomycetes</taxon>
        <taxon>Agaricomycetidae</taxon>
        <taxon>Agaricales</taxon>
        <taxon>Agaricineae</taxon>
        <taxon>Agaricaceae</taxon>
        <taxon>Leucocoprinus</taxon>
    </lineage>
</organism>
<proteinExistence type="predicted"/>
<feature type="region of interest" description="Disordered" evidence="1">
    <location>
        <begin position="224"/>
        <end position="243"/>
    </location>
</feature>
<evidence type="ECO:0000313" key="3">
    <source>
        <dbReference type="Proteomes" id="UP000559027"/>
    </source>
</evidence>
<feature type="region of interest" description="Disordered" evidence="1">
    <location>
        <begin position="1"/>
        <end position="216"/>
    </location>
</feature>
<feature type="compositionally biased region" description="Polar residues" evidence="1">
    <location>
        <begin position="148"/>
        <end position="164"/>
    </location>
</feature>
<reference evidence="2 3" key="1">
    <citation type="journal article" date="2020" name="ISME J.">
        <title>Uncovering the hidden diversity of litter-decomposition mechanisms in mushroom-forming fungi.</title>
        <authorList>
            <person name="Floudas D."/>
            <person name="Bentzer J."/>
            <person name="Ahren D."/>
            <person name="Johansson T."/>
            <person name="Persson P."/>
            <person name="Tunlid A."/>
        </authorList>
    </citation>
    <scope>NUCLEOTIDE SEQUENCE [LARGE SCALE GENOMIC DNA]</scope>
    <source>
        <strain evidence="2 3">CBS 146.42</strain>
    </source>
</reference>
<accession>A0A8H5G279</accession>